<evidence type="ECO:0000256" key="1">
    <source>
        <dbReference type="SAM" id="MobiDB-lite"/>
    </source>
</evidence>
<organism evidence="2 3">
    <name type="scientific">Emiliania huxleyi (strain CCMP1516)</name>
    <dbReference type="NCBI Taxonomy" id="280463"/>
    <lineage>
        <taxon>Eukaryota</taxon>
        <taxon>Haptista</taxon>
        <taxon>Haptophyta</taxon>
        <taxon>Prymnesiophyceae</taxon>
        <taxon>Isochrysidales</taxon>
        <taxon>Noelaerhabdaceae</taxon>
        <taxon>Emiliania</taxon>
    </lineage>
</organism>
<evidence type="ECO:0000313" key="2">
    <source>
        <dbReference type="EnsemblProtists" id="EOD05710"/>
    </source>
</evidence>
<protein>
    <submittedName>
        <fullName evidence="2">Uncharacterized protein</fullName>
    </submittedName>
</protein>
<name>A0A0D3I375_EMIH1</name>
<dbReference type="PaxDb" id="2903-EOD05710"/>
<reference evidence="3" key="1">
    <citation type="journal article" date="2013" name="Nature">
        <title>Pan genome of the phytoplankton Emiliania underpins its global distribution.</title>
        <authorList>
            <person name="Read B.A."/>
            <person name="Kegel J."/>
            <person name="Klute M.J."/>
            <person name="Kuo A."/>
            <person name="Lefebvre S.C."/>
            <person name="Maumus F."/>
            <person name="Mayer C."/>
            <person name="Miller J."/>
            <person name="Monier A."/>
            <person name="Salamov A."/>
            <person name="Young J."/>
            <person name="Aguilar M."/>
            <person name="Claverie J.M."/>
            <person name="Frickenhaus S."/>
            <person name="Gonzalez K."/>
            <person name="Herman E.K."/>
            <person name="Lin Y.C."/>
            <person name="Napier J."/>
            <person name="Ogata H."/>
            <person name="Sarno A.F."/>
            <person name="Shmutz J."/>
            <person name="Schroeder D."/>
            <person name="de Vargas C."/>
            <person name="Verret F."/>
            <person name="von Dassow P."/>
            <person name="Valentin K."/>
            <person name="Van de Peer Y."/>
            <person name="Wheeler G."/>
            <person name="Dacks J.B."/>
            <person name="Delwiche C.F."/>
            <person name="Dyhrman S.T."/>
            <person name="Glockner G."/>
            <person name="John U."/>
            <person name="Richards T."/>
            <person name="Worden A.Z."/>
            <person name="Zhang X."/>
            <person name="Grigoriev I.V."/>
            <person name="Allen A.E."/>
            <person name="Bidle K."/>
            <person name="Borodovsky M."/>
            <person name="Bowler C."/>
            <person name="Brownlee C."/>
            <person name="Cock J.M."/>
            <person name="Elias M."/>
            <person name="Gladyshev V.N."/>
            <person name="Groth M."/>
            <person name="Guda C."/>
            <person name="Hadaegh A."/>
            <person name="Iglesias-Rodriguez M.D."/>
            <person name="Jenkins J."/>
            <person name="Jones B.M."/>
            <person name="Lawson T."/>
            <person name="Leese F."/>
            <person name="Lindquist E."/>
            <person name="Lobanov A."/>
            <person name="Lomsadze A."/>
            <person name="Malik S.B."/>
            <person name="Marsh M.E."/>
            <person name="Mackinder L."/>
            <person name="Mock T."/>
            <person name="Mueller-Roeber B."/>
            <person name="Pagarete A."/>
            <person name="Parker M."/>
            <person name="Probert I."/>
            <person name="Quesneville H."/>
            <person name="Raines C."/>
            <person name="Rensing S.A."/>
            <person name="Riano-Pachon D.M."/>
            <person name="Richier S."/>
            <person name="Rokitta S."/>
            <person name="Shiraiwa Y."/>
            <person name="Soanes D.M."/>
            <person name="van der Giezen M."/>
            <person name="Wahlund T.M."/>
            <person name="Williams B."/>
            <person name="Wilson W."/>
            <person name="Wolfe G."/>
            <person name="Wurch L.L."/>
        </authorList>
    </citation>
    <scope>NUCLEOTIDE SEQUENCE</scope>
</reference>
<dbReference type="EnsemblProtists" id="EOD05710">
    <property type="protein sequence ID" value="EOD05710"/>
    <property type="gene ID" value="EMIHUDRAFT_372421"/>
</dbReference>
<reference evidence="2" key="2">
    <citation type="submission" date="2024-10" db="UniProtKB">
        <authorList>
            <consortium name="EnsemblProtists"/>
        </authorList>
    </citation>
    <scope>IDENTIFICATION</scope>
</reference>
<feature type="compositionally biased region" description="Pro residues" evidence="1">
    <location>
        <begin position="70"/>
        <end position="80"/>
    </location>
</feature>
<dbReference type="GeneID" id="17251860"/>
<dbReference type="HOGENOM" id="CLU_2337955_0_0_1"/>
<evidence type="ECO:0000313" key="3">
    <source>
        <dbReference type="Proteomes" id="UP000013827"/>
    </source>
</evidence>
<feature type="region of interest" description="Disordered" evidence="1">
    <location>
        <begin position="1"/>
        <end position="83"/>
    </location>
</feature>
<accession>A0A0D3I375</accession>
<dbReference type="AlphaFoldDB" id="A0A0D3I375"/>
<feature type="compositionally biased region" description="Basic residues" evidence="1">
    <location>
        <begin position="16"/>
        <end position="25"/>
    </location>
</feature>
<dbReference type="RefSeq" id="XP_005758139.1">
    <property type="nucleotide sequence ID" value="XM_005758082.1"/>
</dbReference>
<proteinExistence type="predicted"/>
<dbReference type="KEGG" id="ehx:EMIHUDRAFT_372421"/>
<dbReference type="Proteomes" id="UP000013827">
    <property type="component" value="Unassembled WGS sequence"/>
</dbReference>
<keyword evidence="3" id="KW-1185">Reference proteome</keyword>
<sequence>MGSLSLPADEPSPPPHQRHQRHRPRLASTRRLGRGAVGGAAERLASALEPPTAPLLDVTADPGASRCAPDPRPLSHPSDPPCAAHLSAVRRLERLSPNRDV</sequence>